<keyword evidence="1" id="KW-0067">ATP-binding</keyword>
<dbReference type="GO" id="GO:0043139">
    <property type="term" value="F:5'-3' DNA helicase activity"/>
    <property type="evidence" value="ECO:0007669"/>
    <property type="project" value="UniProtKB-EC"/>
</dbReference>
<evidence type="ECO:0000259" key="2">
    <source>
        <dbReference type="Pfam" id="PF05970"/>
    </source>
</evidence>
<dbReference type="Proteomes" id="UP000499080">
    <property type="component" value="Unassembled WGS sequence"/>
</dbReference>
<dbReference type="AlphaFoldDB" id="A0A4Y2MHE6"/>
<keyword evidence="1" id="KW-0233">DNA recombination</keyword>
<dbReference type="EC" id="5.6.2.3" evidence="1"/>
<organism evidence="3 4">
    <name type="scientific">Araneus ventricosus</name>
    <name type="common">Orbweaver spider</name>
    <name type="synonym">Epeira ventricosa</name>
    <dbReference type="NCBI Taxonomy" id="182803"/>
    <lineage>
        <taxon>Eukaryota</taxon>
        <taxon>Metazoa</taxon>
        <taxon>Ecdysozoa</taxon>
        <taxon>Arthropoda</taxon>
        <taxon>Chelicerata</taxon>
        <taxon>Arachnida</taxon>
        <taxon>Araneae</taxon>
        <taxon>Araneomorphae</taxon>
        <taxon>Entelegynae</taxon>
        <taxon>Araneoidea</taxon>
        <taxon>Araneidae</taxon>
        <taxon>Araneus</taxon>
    </lineage>
</organism>
<reference evidence="3 4" key="1">
    <citation type="journal article" date="2019" name="Sci. Rep.">
        <title>Orb-weaving spider Araneus ventricosus genome elucidates the spidroin gene catalogue.</title>
        <authorList>
            <person name="Kono N."/>
            <person name="Nakamura H."/>
            <person name="Ohtoshi R."/>
            <person name="Moran D.A.P."/>
            <person name="Shinohara A."/>
            <person name="Yoshida Y."/>
            <person name="Fujiwara M."/>
            <person name="Mori M."/>
            <person name="Tomita M."/>
            <person name="Arakawa K."/>
        </authorList>
    </citation>
    <scope>NUCLEOTIDE SEQUENCE [LARGE SCALE GENOMIC DNA]</scope>
</reference>
<comment type="cofactor">
    <cofactor evidence="1">
        <name>Mg(2+)</name>
        <dbReference type="ChEBI" id="CHEBI:18420"/>
    </cofactor>
</comment>
<keyword evidence="1" id="KW-0227">DNA damage</keyword>
<name>A0A4Y2MHE6_ARAVE</name>
<feature type="domain" description="DNA helicase Pif1-like DEAD-box helicase" evidence="2">
    <location>
        <begin position="2"/>
        <end position="92"/>
    </location>
</feature>
<keyword evidence="1" id="KW-0347">Helicase</keyword>
<protein>
    <recommendedName>
        <fullName evidence="1">ATP-dependent DNA helicase</fullName>
        <ecNumber evidence="1">5.6.2.3</ecNumber>
    </recommendedName>
</protein>
<dbReference type="EMBL" id="BGPR01007402">
    <property type="protein sequence ID" value="GBN26571.1"/>
    <property type="molecule type" value="Genomic_DNA"/>
</dbReference>
<dbReference type="PANTHER" id="PTHR10492">
    <property type="match status" value="1"/>
</dbReference>
<comment type="catalytic activity">
    <reaction evidence="1">
        <text>ATP + H2O = ADP + phosphate + H(+)</text>
        <dbReference type="Rhea" id="RHEA:13065"/>
        <dbReference type="ChEBI" id="CHEBI:15377"/>
        <dbReference type="ChEBI" id="CHEBI:15378"/>
        <dbReference type="ChEBI" id="CHEBI:30616"/>
        <dbReference type="ChEBI" id="CHEBI:43474"/>
        <dbReference type="ChEBI" id="CHEBI:456216"/>
        <dbReference type="EC" id="5.6.2.3"/>
    </reaction>
</comment>
<keyword evidence="4" id="KW-1185">Reference proteome</keyword>
<evidence type="ECO:0000313" key="3">
    <source>
        <dbReference type="EMBL" id="GBN26571.1"/>
    </source>
</evidence>
<dbReference type="GO" id="GO:0000723">
    <property type="term" value="P:telomere maintenance"/>
    <property type="evidence" value="ECO:0007669"/>
    <property type="project" value="InterPro"/>
</dbReference>
<dbReference type="InterPro" id="IPR010285">
    <property type="entry name" value="DNA_helicase_pif1-like_DEAD"/>
</dbReference>
<dbReference type="InterPro" id="IPR027417">
    <property type="entry name" value="P-loop_NTPase"/>
</dbReference>
<keyword evidence="1" id="KW-0547">Nucleotide-binding</keyword>
<keyword evidence="1" id="KW-0234">DNA repair</keyword>
<keyword evidence="1" id="KW-0378">Hydrolase</keyword>
<dbReference type="Gene3D" id="3.40.50.300">
    <property type="entry name" value="P-loop containing nucleotide triphosphate hydrolases"/>
    <property type="match status" value="1"/>
</dbReference>
<accession>A0A4Y2MHE6</accession>
<dbReference type="PANTHER" id="PTHR10492:SF94">
    <property type="entry name" value="ATP-DEPENDENT DNA HELICASE"/>
    <property type="match status" value="1"/>
</dbReference>
<dbReference type="GO" id="GO:0016887">
    <property type="term" value="F:ATP hydrolysis activity"/>
    <property type="evidence" value="ECO:0007669"/>
    <property type="project" value="RHEA"/>
</dbReference>
<proteinExistence type="inferred from homology"/>
<evidence type="ECO:0000313" key="4">
    <source>
        <dbReference type="Proteomes" id="UP000499080"/>
    </source>
</evidence>
<dbReference type="SUPFAM" id="SSF52540">
    <property type="entry name" value="P-loop containing nucleoside triphosphate hydrolases"/>
    <property type="match status" value="1"/>
</dbReference>
<dbReference type="GO" id="GO:0006281">
    <property type="term" value="P:DNA repair"/>
    <property type="evidence" value="ECO:0007669"/>
    <property type="project" value="UniProtKB-KW"/>
</dbReference>
<dbReference type="Pfam" id="PF05970">
    <property type="entry name" value="PIF1"/>
    <property type="match status" value="1"/>
</dbReference>
<comment type="similarity">
    <text evidence="1">Belongs to the helicase family.</text>
</comment>
<dbReference type="OrthoDB" id="6431410at2759"/>
<gene>
    <name evidence="3" type="ORF">AVEN_177571_1</name>
</gene>
<sequence length="100" mass="11501">MAQVFREAKMIVWDECTMAHKRGIKALNRMLKDIRGHNQLVGGVTVLLACDFRQILPVVLRGARADKVKAYLKSSILWSIVKILSLRINMHVYLQRDLRA</sequence>
<evidence type="ECO:0000256" key="1">
    <source>
        <dbReference type="RuleBase" id="RU363044"/>
    </source>
</evidence>
<comment type="caution">
    <text evidence="3">The sequence shown here is derived from an EMBL/GenBank/DDBJ whole genome shotgun (WGS) entry which is preliminary data.</text>
</comment>
<dbReference type="GO" id="GO:0005524">
    <property type="term" value="F:ATP binding"/>
    <property type="evidence" value="ECO:0007669"/>
    <property type="project" value="UniProtKB-KW"/>
</dbReference>
<dbReference type="GO" id="GO:0006310">
    <property type="term" value="P:DNA recombination"/>
    <property type="evidence" value="ECO:0007669"/>
    <property type="project" value="UniProtKB-KW"/>
</dbReference>